<protein>
    <submittedName>
        <fullName evidence="1">Helix-turn-helix transcriptional regulator</fullName>
    </submittedName>
</protein>
<proteinExistence type="predicted"/>
<gene>
    <name evidence="1" type="ORF">J2D75_00530</name>
</gene>
<dbReference type="EMBL" id="JAFVMG010000001">
    <property type="protein sequence ID" value="MBO1326959.1"/>
    <property type="molecule type" value="Genomic_DNA"/>
</dbReference>
<dbReference type="RefSeq" id="WP_207851754.1">
    <property type="nucleotide sequence ID" value="NZ_JAFVMG010000001.1"/>
</dbReference>
<evidence type="ECO:0000313" key="1">
    <source>
        <dbReference type="EMBL" id="MBO1326959.1"/>
    </source>
</evidence>
<keyword evidence="2" id="KW-1185">Reference proteome</keyword>
<sequence length="220" mass="23530">MIAAQDVWLALDTLARERGLTPSGLARAAGLDPTAFNPSRRSEGEGRVRWLSLGSLLRALDVLDTPLSVFAAGLEKRPLPSWGAEQALETVAAEGGMWGLPLSHLGQDGLFDRHGLPTGAAWERMDCPFNLSPPAYVVRIDTDLCEPVLREGASVVLLPGLAVRAQDRVLLVVPGEAPCVGIMSEQTPGVIRPFDAPEGEGRVVPDSEGHYLHRIVMTTA</sequence>
<dbReference type="Proteomes" id="UP000664399">
    <property type="component" value="Unassembled WGS sequence"/>
</dbReference>
<organism evidence="1 2">
    <name type="scientific">Acetobacter suratthaniensis</name>
    <dbReference type="NCBI Taxonomy" id="1502841"/>
    <lineage>
        <taxon>Bacteria</taxon>
        <taxon>Pseudomonadati</taxon>
        <taxon>Pseudomonadota</taxon>
        <taxon>Alphaproteobacteria</taxon>
        <taxon>Acetobacterales</taxon>
        <taxon>Acetobacteraceae</taxon>
        <taxon>Acetobacter</taxon>
    </lineage>
</organism>
<name>A0ABS3LH93_9PROT</name>
<accession>A0ABS3LH93</accession>
<reference evidence="1 2" key="1">
    <citation type="submission" date="2021-03" db="EMBL/GenBank/DDBJ databases">
        <title>The complete genome sequence of Acetobacter suratthaniensis TBRC 1719.</title>
        <authorList>
            <person name="Charoenyingcharoen P."/>
            <person name="Yukphan P."/>
        </authorList>
    </citation>
    <scope>NUCLEOTIDE SEQUENCE [LARGE SCALE GENOMIC DNA]</scope>
    <source>
        <strain evidence="1 2">TBRC 1719</strain>
    </source>
</reference>
<comment type="caution">
    <text evidence="1">The sequence shown here is derived from an EMBL/GenBank/DDBJ whole genome shotgun (WGS) entry which is preliminary data.</text>
</comment>
<evidence type="ECO:0000313" key="2">
    <source>
        <dbReference type="Proteomes" id="UP000664399"/>
    </source>
</evidence>